<proteinExistence type="predicted"/>
<dbReference type="SUPFAM" id="SSF50044">
    <property type="entry name" value="SH3-domain"/>
    <property type="match status" value="1"/>
</dbReference>
<evidence type="ECO:0000313" key="3">
    <source>
        <dbReference type="EMBL" id="KAF5359221.1"/>
    </source>
</evidence>
<evidence type="ECO:0000256" key="2">
    <source>
        <dbReference type="SAM" id="Phobius"/>
    </source>
</evidence>
<keyword evidence="2" id="KW-1133">Transmembrane helix</keyword>
<dbReference type="Proteomes" id="UP000559027">
    <property type="component" value="Unassembled WGS sequence"/>
</dbReference>
<sequence>MPIIALSGRAAVGALEDGNGGISAMYIVGFSIAGAVFLALALWLGIYFYRKRRTRQRQNQMGTAFLSVRGLVKEASFDSGKDLSLQTPSPIAFNRNNLGSQVNLPTKALIKTSAEQLKAERDYITTHHSQSNNTPKPFSFALRTSTSPSPTSGNERLSVARNSYAPDCRMSRYSVFSTASSFNESIISATSGGGAGRSIRKVRQTFSAVLPDELFVSLGEQLMILQSFDDGWCVVGRESGILMPQPKSLFGGSRASRALTPTLLFGHGGAGVGTRSGGNVELGMVPAWCFLKPVKGLRTERPMRSSSLGVTVQMDGPNVDRNDTISWSNF</sequence>
<name>A0A8H5G6S5_9AGAR</name>
<keyword evidence="2" id="KW-0472">Membrane</keyword>
<keyword evidence="2" id="KW-0812">Transmembrane</keyword>
<evidence type="ECO:0000313" key="4">
    <source>
        <dbReference type="Proteomes" id="UP000559027"/>
    </source>
</evidence>
<dbReference type="EMBL" id="JAACJO010000004">
    <property type="protein sequence ID" value="KAF5359221.1"/>
    <property type="molecule type" value="Genomic_DNA"/>
</dbReference>
<keyword evidence="4" id="KW-1185">Reference proteome</keyword>
<organism evidence="3 4">
    <name type="scientific">Leucocoprinus leucothites</name>
    <dbReference type="NCBI Taxonomy" id="201217"/>
    <lineage>
        <taxon>Eukaryota</taxon>
        <taxon>Fungi</taxon>
        <taxon>Dikarya</taxon>
        <taxon>Basidiomycota</taxon>
        <taxon>Agaricomycotina</taxon>
        <taxon>Agaricomycetes</taxon>
        <taxon>Agaricomycetidae</taxon>
        <taxon>Agaricales</taxon>
        <taxon>Agaricineae</taxon>
        <taxon>Agaricaceae</taxon>
        <taxon>Leucocoprinus</taxon>
    </lineage>
</organism>
<gene>
    <name evidence="3" type="ORF">D9756_003350</name>
</gene>
<feature type="transmembrane region" description="Helical" evidence="2">
    <location>
        <begin position="24"/>
        <end position="49"/>
    </location>
</feature>
<feature type="compositionally biased region" description="Polar residues" evidence="1">
    <location>
        <begin position="126"/>
        <end position="155"/>
    </location>
</feature>
<dbReference type="AlphaFoldDB" id="A0A8H5G6S5"/>
<feature type="region of interest" description="Disordered" evidence="1">
    <location>
        <begin position="125"/>
        <end position="158"/>
    </location>
</feature>
<protein>
    <recommendedName>
        <fullName evidence="5">SH3 domain-containing protein</fullName>
    </recommendedName>
</protein>
<accession>A0A8H5G6S5</accession>
<reference evidence="3 4" key="1">
    <citation type="journal article" date="2020" name="ISME J.">
        <title>Uncovering the hidden diversity of litter-decomposition mechanisms in mushroom-forming fungi.</title>
        <authorList>
            <person name="Floudas D."/>
            <person name="Bentzer J."/>
            <person name="Ahren D."/>
            <person name="Johansson T."/>
            <person name="Persson P."/>
            <person name="Tunlid A."/>
        </authorList>
    </citation>
    <scope>NUCLEOTIDE SEQUENCE [LARGE SCALE GENOMIC DNA]</scope>
    <source>
        <strain evidence="3 4">CBS 146.42</strain>
    </source>
</reference>
<comment type="caution">
    <text evidence="3">The sequence shown here is derived from an EMBL/GenBank/DDBJ whole genome shotgun (WGS) entry which is preliminary data.</text>
</comment>
<evidence type="ECO:0008006" key="5">
    <source>
        <dbReference type="Google" id="ProtNLM"/>
    </source>
</evidence>
<dbReference type="InterPro" id="IPR036028">
    <property type="entry name" value="SH3-like_dom_sf"/>
</dbReference>
<dbReference type="OrthoDB" id="5340910at2759"/>
<evidence type="ECO:0000256" key="1">
    <source>
        <dbReference type="SAM" id="MobiDB-lite"/>
    </source>
</evidence>